<dbReference type="Proteomes" id="UP001295684">
    <property type="component" value="Unassembled WGS sequence"/>
</dbReference>
<evidence type="ECO:0000313" key="2">
    <source>
        <dbReference type="Proteomes" id="UP001295684"/>
    </source>
</evidence>
<organism evidence="1 2">
    <name type="scientific">Euplotes crassus</name>
    <dbReference type="NCBI Taxonomy" id="5936"/>
    <lineage>
        <taxon>Eukaryota</taxon>
        <taxon>Sar</taxon>
        <taxon>Alveolata</taxon>
        <taxon>Ciliophora</taxon>
        <taxon>Intramacronucleata</taxon>
        <taxon>Spirotrichea</taxon>
        <taxon>Hypotrichia</taxon>
        <taxon>Euplotida</taxon>
        <taxon>Euplotidae</taxon>
        <taxon>Moneuplotes</taxon>
    </lineage>
</organism>
<reference evidence="1" key="1">
    <citation type="submission" date="2023-07" db="EMBL/GenBank/DDBJ databases">
        <authorList>
            <consortium name="AG Swart"/>
            <person name="Singh M."/>
            <person name="Singh A."/>
            <person name="Seah K."/>
            <person name="Emmerich C."/>
        </authorList>
    </citation>
    <scope>NUCLEOTIDE SEQUENCE</scope>
    <source>
        <strain evidence="1">DP1</strain>
    </source>
</reference>
<dbReference type="EMBL" id="CAMPGE010016020">
    <property type="protein sequence ID" value="CAI2374602.1"/>
    <property type="molecule type" value="Genomic_DNA"/>
</dbReference>
<gene>
    <name evidence="1" type="ORF">ECRASSUSDP1_LOCUS15957</name>
</gene>
<evidence type="ECO:0000313" key="1">
    <source>
        <dbReference type="EMBL" id="CAI2374602.1"/>
    </source>
</evidence>
<proteinExistence type="predicted"/>
<comment type="caution">
    <text evidence="1">The sequence shown here is derived from an EMBL/GenBank/DDBJ whole genome shotgun (WGS) entry which is preliminary data.</text>
</comment>
<dbReference type="AlphaFoldDB" id="A0AAD2CZA1"/>
<name>A0AAD2CZA1_EUPCR</name>
<sequence>MQSEGFSLNQYLGPLEQNWFKECYFFFKVREITKVENKVLNKLLRNNSGVNVNLIQELKYKNGHILNQEIFSICKPNKEIKIPKERHFFDLISRCTVTVSLTRVIFSAKKLAKIIQIGKTVLDFNFTYCAFACDQFPTLSLPNTSIRRINLEYCWSHNIKDWYYKHPCIQILLSFLTTNIPTLDKIAILNYDPIPDIYLLSGLNPSKWYLYSIKGSFEVQPEKKDCS</sequence>
<keyword evidence="2" id="KW-1185">Reference proteome</keyword>
<accession>A0AAD2CZA1</accession>
<protein>
    <submittedName>
        <fullName evidence="1">Uncharacterized protein</fullName>
    </submittedName>
</protein>